<feature type="region of interest" description="Disordered" evidence="1">
    <location>
        <begin position="18"/>
        <end position="58"/>
    </location>
</feature>
<evidence type="ECO:0000313" key="3">
    <source>
        <dbReference type="Proteomes" id="UP000054477"/>
    </source>
</evidence>
<feature type="region of interest" description="Disordered" evidence="1">
    <location>
        <begin position="85"/>
        <end position="110"/>
    </location>
</feature>
<sequence>MSVEHLRHEYLILVILSGQMATQKPPNNDDDSSGLEEAFTTPSTSTPGQASNSGAHAECRADATINSADFDGNDTQFEVVPGRVDQSNPFVSLRTPIASASPVADRARHD</sequence>
<evidence type="ECO:0000313" key="2">
    <source>
        <dbReference type="EMBL" id="KIK05663.1"/>
    </source>
</evidence>
<dbReference type="Proteomes" id="UP000054477">
    <property type="component" value="Unassembled WGS sequence"/>
</dbReference>
<dbReference type="OrthoDB" id="3123115at2759"/>
<protein>
    <submittedName>
        <fullName evidence="2">Uncharacterized protein</fullName>
    </submittedName>
</protein>
<dbReference type="HOGENOM" id="CLU_2171473_0_0_1"/>
<dbReference type="AlphaFoldDB" id="A0A0C9YC02"/>
<gene>
    <name evidence="2" type="ORF">K443DRAFT_3673</name>
</gene>
<reference evidence="3" key="2">
    <citation type="submission" date="2015-01" db="EMBL/GenBank/DDBJ databases">
        <title>Evolutionary Origins and Diversification of the Mycorrhizal Mutualists.</title>
        <authorList>
            <consortium name="DOE Joint Genome Institute"/>
            <consortium name="Mycorrhizal Genomics Consortium"/>
            <person name="Kohler A."/>
            <person name="Kuo A."/>
            <person name="Nagy L.G."/>
            <person name="Floudas D."/>
            <person name="Copeland A."/>
            <person name="Barry K.W."/>
            <person name="Cichocki N."/>
            <person name="Veneault-Fourrey C."/>
            <person name="LaButti K."/>
            <person name="Lindquist E.A."/>
            <person name="Lipzen A."/>
            <person name="Lundell T."/>
            <person name="Morin E."/>
            <person name="Murat C."/>
            <person name="Riley R."/>
            <person name="Ohm R."/>
            <person name="Sun H."/>
            <person name="Tunlid A."/>
            <person name="Henrissat B."/>
            <person name="Grigoriev I.V."/>
            <person name="Hibbett D.S."/>
            <person name="Martin F."/>
        </authorList>
    </citation>
    <scope>NUCLEOTIDE SEQUENCE [LARGE SCALE GENOMIC DNA]</scope>
    <source>
        <strain evidence="3">LaAM-08-1</strain>
    </source>
</reference>
<feature type="compositionally biased region" description="Polar residues" evidence="1">
    <location>
        <begin position="40"/>
        <end position="54"/>
    </location>
</feature>
<evidence type="ECO:0000256" key="1">
    <source>
        <dbReference type="SAM" id="MobiDB-lite"/>
    </source>
</evidence>
<proteinExistence type="predicted"/>
<name>A0A0C9YC02_9AGAR</name>
<keyword evidence="3" id="KW-1185">Reference proteome</keyword>
<dbReference type="EMBL" id="KN838558">
    <property type="protein sequence ID" value="KIK05663.1"/>
    <property type="molecule type" value="Genomic_DNA"/>
</dbReference>
<reference evidence="2 3" key="1">
    <citation type="submission" date="2014-04" db="EMBL/GenBank/DDBJ databases">
        <authorList>
            <consortium name="DOE Joint Genome Institute"/>
            <person name="Kuo A."/>
            <person name="Kohler A."/>
            <person name="Nagy L.G."/>
            <person name="Floudas D."/>
            <person name="Copeland A."/>
            <person name="Barry K.W."/>
            <person name="Cichocki N."/>
            <person name="Veneault-Fourrey C."/>
            <person name="LaButti K."/>
            <person name="Lindquist E.A."/>
            <person name="Lipzen A."/>
            <person name="Lundell T."/>
            <person name="Morin E."/>
            <person name="Murat C."/>
            <person name="Sun H."/>
            <person name="Tunlid A."/>
            <person name="Henrissat B."/>
            <person name="Grigoriev I.V."/>
            <person name="Hibbett D.S."/>
            <person name="Martin F."/>
            <person name="Nordberg H.P."/>
            <person name="Cantor M.N."/>
            <person name="Hua S.X."/>
        </authorList>
    </citation>
    <scope>NUCLEOTIDE SEQUENCE [LARGE SCALE GENOMIC DNA]</scope>
    <source>
        <strain evidence="2 3">LaAM-08-1</strain>
    </source>
</reference>
<accession>A0A0C9YC02</accession>
<organism evidence="2 3">
    <name type="scientific">Laccaria amethystina LaAM-08-1</name>
    <dbReference type="NCBI Taxonomy" id="1095629"/>
    <lineage>
        <taxon>Eukaryota</taxon>
        <taxon>Fungi</taxon>
        <taxon>Dikarya</taxon>
        <taxon>Basidiomycota</taxon>
        <taxon>Agaricomycotina</taxon>
        <taxon>Agaricomycetes</taxon>
        <taxon>Agaricomycetidae</taxon>
        <taxon>Agaricales</taxon>
        <taxon>Agaricineae</taxon>
        <taxon>Hydnangiaceae</taxon>
        <taxon>Laccaria</taxon>
    </lineage>
</organism>